<dbReference type="AlphaFoldDB" id="A0A6G0QTW2"/>
<reference evidence="1 2" key="1">
    <citation type="submission" date="2018-09" db="EMBL/GenBank/DDBJ databases">
        <title>Genomic investigation of the strawberry pathogen Phytophthora fragariae indicates pathogenicity is determined by transcriptional variation in three key races.</title>
        <authorList>
            <person name="Adams T.M."/>
            <person name="Armitage A.D."/>
            <person name="Sobczyk M.K."/>
            <person name="Bates H.J."/>
            <person name="Dunwell J.M."/>
            <person name="Nellist C.F."/>
            <person name="Harrison R.J."/>
        </authorList>
    </citation>
    <scope>NUCLEOTIDE SEQUENCE [LARGE SCALE GENOMIC DNA]</scope>
    <source>
        <strain evidence="1 2">NOV-77</strain>
    </source>
</reference>
<dbReference type="EMBL" id="QXFY01002112">
    <property type="protein sequence ID" value="KAE9302848.1"/>
    <property type="molecule type" value="Genomic_DNA"/>
</dbReference>
<name>A0A6G0QTW2_9STRA</name>
<organism evidence="1 2">
    <name type="scientific">Phytophthora fragariae</name>
    <dbReference type="NCBI Taxonomy" id="53985"/>
    <lineage>
        <taxon>Eukaryota</taxon>
        <taxon>Sar</taxon>
        <taxon>Stramenopiles</taxon>
        <taxon>Oomycota</taxon>
        <taxon>Peronosporomycetes</taxon>
        <taxon>Peronosporales</taxon>
        <taxon>Peronosporaceae</taxon>
        <taxon>Phytophthora</taxon>
    </lineage>
</organism>
<accession>A0A6G0QTW2</accession>
<gene>
    <name evidence="1" type="ORF">PF008_g22385</name>
</gene>
<protein>
    <submittedName>
        <fullName evidence="1">Uncharacterized protein</fullName>
    </submittedName>
</protein>
<comment type="caution">
    <text evidence="1">The sequence shown here is derived from an EMBL/GenBank/DDBJ whole genome shotgun (WGS) entry which is preliminary data.</text>
</comment>
<sequence>MGAATPTTPILCSTATVLPVATPPSFVTAAADIVDAAVEPLAIPLDRKPSMCAAGATSPYIPIPVAAPAAATLAVSTDVTCSLPTGIGGFCPEYWVVE</sequence>
<dbReference type="Proteomes" id="UP000486351">
    <property type="component" value="Unassembled WGS sequence"/>
</dbReference>
<evidence type="ECO:0000313" key="1">
    <source>
        <dbReference type="EMBL" id="KAE9302848.1"/>
    </source>
</evidence>
<evidence type="ECO:0000313" key="2">
    <source>
        <dbReference type="Proteomes" id="UP000486351"/>
    </source>
</evidence>
<proteinExistence type="predicted"/>